<evidence type="ECO:0000313" key="4">
    <source>
        <dbReference type="Proteomes" id="UP001150217"/>
    </source>
</evidence>
<reference evidence="3" key="1">
    <citation type="submission" date="2022-08" db="EMBL/GenBank/DDBJ databases">
        <title>A Global Phylogenomic Analysis of the Shiitake Genus Lentinula.</title>
        <authorList>
            <consortium name="DOE Joint Genome Institute"/>
            <person name="Sierra-Patev S."/>
            <person name="Min B."/>
            <person name="Naranjo-Ortiz M."/>
            <person name="Looney B."/>
            <person name="Konkel Z."/>
            <person name="Slot J.C."/>
            <person name="Sakamoto Y."/>
            <person name="Steenwyk J.L."/>
            <person name="Rokas A."/>
            <person name="Carro J."/>
            <person name="Camarero S."/>
            <person name="Ferreira P."/>
            <person name="Molpeceres G."/>
            <person name="Ruiz-Duenas F.J."/>
            <person name="Serrano A."/>
            <person name="Henrissat B."/>
            <person name="Drula E."/>
            <person name="Hughes K.W."/>
            <person name="Mata J.L."/>
            <person name="Ishikawa N.K."/>
            <person name="Vargas-Isla R."/>
            <person name="Ushijima S."/>
            <person name="Smith C.A."/>
            <person name="Ahrendt S."/>
            <person name="Andreopoulos W."/>
            <person name="He G."/>
            <person name="Labutti K."/>
            <person name="Lipzen A."/>
            <person name="Ng V."/>
            <person name="Riley R."/>
            <person name="Sandor L."/>
            <person name="Barry K."/>
            <person name="Martinez A.T."/>
            <person name="Xiao Y."/>
            <person name="Gibbons J.G."/>
            <person name="Terashima K."/>
            <person name="Grigoriev I.V."/>
            <person name="Hibbett D.S."/>
        </authorList>
    </citation>
    <scope>NUCLEOTIDE SEQUENCE</scope>
    <source>
        <strain evidence="3">RHP3577 ss4</strain>
    </source>
</reference>
<comment type="caution">
    <text evidence="3">The sequence shown here is derived from an EMBL/GenBank/DDBJ whole genome shotgun (WGS) entry which is preliminary data.</text>
</comment>
<protein>
    <submittedName>
        <fullName evidence="3">Uncharacterized protein</fullName>
    </submittedName>
</protein>
<evidence type="ECO:0000313" key="3">
    <source>
        <dbReference type="EMBL" id="KAJ4472350.1"/>
    </source>
</evidence>
<evidence type="ECO:0000256" key="1">
    <source>
        <dbReference type="SAM" id="Coils"/>
    </source>
</evidence>
<sequence length="284" mass="32469">MNHRKLNYLFKRDYMPDSGSDDDYEPSQLLTPTKKHRYDELDNSETSLLPPRASALASRSANEDLANSGVFNDNVGSQQFIEHLCALQGINLSVFHSTDLNDGASDIDNEESLVESQKQELYESSPPPLPPQVQSPPIHSVYQINVDVHSIQFVEAKEETSDFCPHSHIACPCTTWLYDQHLQLTKCLQQEREENKQLIATNFRQKIRLERSRDVIRKAFELLSPSHLEDYERLIGIETVKNEIEEQLKAARKDVEKARAAQKDAEDRLEAANALRRDLLSLLQ</sequence>
<dbReference type="Proteomes" id="UP001150217">
    <property type="component" value="Unassembled WGS sequence"/>
</dbReference>
<accession>A0ABQ8V392</accession>
<gene>
    <name evidence="3" type="ORF">C8R41DRAFT_870443</name>
</gene>
<feature type="region of interest" description="Disordered" evidence="2">
    <location>
        <begin position="17"/>
        <end position="55"/>
    </location>
</feature>
<dbReference type="EMBL" id="JANVFT010000084">
    <property type="protein sequence ID" value="KAJ4472350.1"/>
    <property type="molecule type" value="Genomic_DNA"/>
</dbReference>
<keyword evidence="4" id="KW-1185">Reference proteome</keyword>
<evidence type="ECO:0000256" key="2">
    <source>
        <dbReference type="SAM" id="MobiDB-lite"/>
    </source>
</evidence>
<keyword evidence="1" id="KW-0175">Coiled coil</keyword>
<name>A0ABQ8V392_9AGAR</name>
<organism evidence="3 4">
    <name type="scientific">Lentinula lateritia</name>
    <dbReference type="NCBI Taxonomy" id="40482"/>
    <lineage>
        <taxon>Eukaryota</taxon>
        <taxon>Fungi</taxon>
        <taxon>Dikarya</taxon>
        <taxon>Basidiomycota</taxon>
        <taxon>Agaricomycotina</taxon>
        <taxon>Agaricomycetes</taxon>
        <taxon>Agaricomycetidae</taxon>
        <taxon>Agaricales</taxon>
        <taxon>Marasmiineae</taxon>
        <taxon>Omphalotaceae</taxon>
        <taxon>Lentinula</taxon>
    </lineage>
</organism>
<feature type="region of interest" description="Disordered" evidence="2">
    <location>
        <begin position="113"/>
        <end position="133"/>
    </location>
</feature>
<feature type="coiled-coil region" evidence="1">
    <location>
        <begin position="234"/>
        <end position="275"/>
    </location>
</feature>
<proteinExistence type="predicted"/>